<dbReference type="InterPro" id="IPR008201">
    <property type="entry name" value="HepT-like"/>
</dbReference>
<accession>A0A8J4H6Q7</accession>
<dbReference type="EMBL" id="BOVK01000057">
    <property type="protein sequence ID" value="GIQ70750.1"/>
    <property type="molecule type" value="Genomic_DNA"/>
</dbReference>
<dbReference type="GO" id="GO:0004540">
    <property type="term" value="F:RNA nuclease activity"/>
    <property type="evidence" value="ECO:0007669"/>
    <property type="project" value="InterPro"/>
</dbReference>
<dbReference type="GO" id="GO:0000166">
    <property type="term" value="F:nucleotide binding"/>
    <property type="evidence" value="ECO:0007669"/>
    <property type="project" value="UniProtKB-KW"/>
</dbReference>
<name>A0A8J4H6Q7_9BACL</name>
<dbReference type="PANTHER" id="PTHR34139">
    <property type="entry name" value="UPF0331 PROTEIN MJ0127"/>
    <property type="match status" value="1"/>
</dbReference>
<keyword evidence="2" id="KW-1277">Toxin-antitoxin system</keyword>
<proteinExistence type="predicted"/>
<dbReference type="PANTHER" id="PTHR34139:SF1">
    <property type="entry name" value="RNASE MJ1380-RELATED"/>
    <property type="match status" value="1"/>
</dbReference>
<evidence type="ECO:0000313" key="7">
    <source>
        <dbReference type="Proteomes" id="UP000677918"/>
    </source>
</evidence>
<evidence type="ECO:0000256" key="4">
    <source>
        <dbReference type="ARBA" id="ARBA00022741"/>
    </source>
</evidence>
<reference evidence="6" key="1">
    <citation type="submission" date="2021-04" db="EMBL/GenBank/DDBJ databases">
        <title>Draft genome sequence of Xylanibacillus composti strain K13.</title>
        <authorList>
            <person name="Uke A."/>
            <person name="Chhe C."/>
            <person name="Baramee S."/>
            <person name="Kosugi A."/>
        </authorList>
    </citation>
    <scope>NUCLEOTIDE SEQUENCE</scope>
    <source>
        <strain evidence="6">K13</strain>
    </source>
</reference>
<dbReference type="Proteomes" id="UP000677918">
    <property type="component" value="Unassembled WGS sequence"/>
</dbReference>
<dbReference type="RefSeq" id="WP_213413563.1">
    <property type="nucleotide sequence ID" value="NZ_BOVK01000057.1"/>
</dbReference>
<gene>
    <name evidence="6" type="ORF">XYCOK13_35740</name>
</gene>
<keyword evidence="7" id="KW-1185">Reference proteome</keyword>
<dbReference type="AlphaFoldDB" id="A0A8J4H6Q7"/>
<keyword evidence="4" id="KW-0547">Nucleotide-binding</keyword>
<organism evidence="6 7">
    <name type="scientific">Xylanibacillus composti</name>
    <dbReference type="NCBI Taxonomy" id="1572762"/>
    <lineage>
        <taxon>Bacteria</taxon>
        <taxon>Bacillati</taxon>
        <taxon>Bacillota</taxon>
        <taxon>Bacilli</taxon>
        <taxon>Bacillales</taxon>
        <taxon>Paenibacillaceae</taxon>
        <taxon>Xylanibacillus</taxon>
    </lineage>
</organism>
<protein>
    <submittedName>
        <fullName evidence="6">DUF86 domain-containing protein</fullName>
    </submittedName>
</protein>
<evidence type="ECO:0000313" key="6">
    <source>
        <dbReference type="EMBL" id="GIQ70750.1"/>
    </source>
</evidence>
<dbReference type="Pfam" id="PF01934">
    <property type="entry name" value="HepT-like"/>
    <property type="match status" value="1"/>
</dbReference>
<keyword evidence="5" id="KW-0378">Hydrolase</keyword>
<keyword evidence="1" id="KW-0597">Phosphoprotein</keyword>
<sequence length="114" mass="12935">MRDGKDDKVYLAHIIESIGHIESFVSSGGKEEFYTSRLIQDAVIRNLEIIGEAVKNISKELRADYPDIPWRAIAGLRDVLIHDYMGVDLKAVWGVVDSELPKLRNEIENIIKTL</sequence>
<comment type="caution">
    <text evidence="6">The sequence shown here is derived from an EMBL/GenBank/DDBJ whole genome shotgun (WGS) entry which is preliminary data.</text>
</comment>
<dbReference type="GO" id="GO:0110001">
    <property type="term" value="C:toxin-antitoxin complex"/>
    <property type="evidence" value="ECO:0007669"/>
    <property type="project" value="InterPro"/>
</dbReference>
<evidence type="ECO:0000256" key="2">
    <source>
        <dbReference type="ARBA" id="ARBA00022649"/>
    </source>
</evidence>
<evidence type="ECO:0000256" key="3">
    <source>
        <dbReference type="ARBA" id="ARBA00022722"/>
    </source>
</evidence>
<evidence type="ECO:0000256" key="5">
    <source>
        <dbReference type="ARBA" id="ARBA00022801"/>
    </source>
</evidence>
<dbReference type="GO" id="GO:0016787">
    <property type="term" value="F:hydrolase activity"/>
    <property type="evidence" value="ECO:0007669"/>
    <property type="project" value="UniProtKB-KW"/>
</dbReference>
<dbReference type="InterPro" id="IPR051813">
    <property type="entry name" value="HepT_RNase_toxin"/>
</dbReference>
<keyword evidence="3" id="KW-0540">Nuclease</keyword>
<evidence type="ECO:0000256" key="1">
    <source>
        <dbReference type="ARBA" id="ARBA00022553"/>
    </source>
</evidence>